<reference evidence="2 3" key="1">
    <citation type="journal article" date="2013" name="Nat. Genet.">
        <title>The high-quality draft genome of peach (Prunus persica) identifies unique patterns of genetic diversity, domestication and genome evolution.</title>
        <authorList>
            <consortium name="International Peach Genome Initiative"/>
            <person name="Verde I."/>
            <person name="Abbott A.G."/>
            <person name="Scalabrin S."/>
            <person name="Jung S."/>
            <person name="Shu S."/>
            <person name="Marroni F."/>
            <person name="Zhebentyayeva T."/>
            <person name="Dettori M.T."/>
            <person name="Grimwood J."/>
            <person name="Cattonaro F."/>
            <person name="Zuccolo A."/>
            <person name="Rossini L."/>
            <person name="Jenkins J."/>
            <person name="Vendramin E."/>
            <person name="Meisel L.A."/>
            <person name="Decroocq V."/>
            <person name="Sosinski B."/>
            <person name="Prochnik S."/>
            <person name="Mitros T."/>
            <person name="Policriti A."/>
            <person name="Cipriani G."/>
            <person name="Dondini L."/>
            <person name="Ficklin S."/>
            <person name="Goodstein D.M."/>
            <person name="Xuan P."/>
            <person name="Del Fabbro C."/>
            <person name="Aramini V."/>
            <person name="Copetti D."/>
            <person name="Gonzalez S."/>
            <person name="Horner D.S."/>
            <person name="Falchi R."/>
            <person name="Lucas S."/>
            <person name="Mica E."/>
            <person name="Maldonado J."/>
            <person name="Lazzari B."/>
            <person name="Bielenberg D."/>
            <person name="Pirona R."/>
            <person name="Miculan M."/>
            <person name="Barakat A."/>
            <person name="Testolin R."/>
            <person name="Stella A."/>
            <person name="Tartarini S."/>
            <person name="Tonutti P."/>
            <person name="Arus P."/>
            <person name="Orellana A."/>
            <person name="Wells C."/>
            <person name="Main D."/>
            <person name="Vizzotto G."/>
            <person name="Silva H."/>
            <person name="Salamini F."/>
            <person name="Schmutz J."/>
            <person name="Morgante M."/>
            <person name="Rokhsar D.S."/>
        </authorList>
    </citation>
    <scope>NUCLEOTIDE SEQUENCE [LARGE SCALE GENOMIC DNA]</scope>
    <source>
        <strain evidence="3">cv. Nemared</strain>
    </source>
</reference>
<evidence type="ECO:0000313" key="3">
    <source>
        <dbReference type="Proteomes" id="UP000006882"/>
    </source>
</evidence>
<dbReference type="Proteomes" id="UP000006882">
    <property type="component" value="Chromosome G3"/>
</dbReference>
<feature type="transmembrane region" description="Helical" evidence="1">
    <location>
        <begin position="26"/>
        <end position="44"/>
    </location>
</feature>
<keyword evidence="1" id="KW-1133">Transmembrane helix</keyword>
<accession>A0A251Q6P1</accession>
<dbReference type="Gramene" id="ONI19422">
    <property type="protein sequence ID" value="ONI19422"/>
    <property type="gene ID" value="PRUPE_3G279100"/>
</dbReference>
<name>A0A251Q6P1_PRUPE</name>
<dbReference type="EMBL" id="CM007653">
    <property type="protein sequence ID" value="ONI19422.1"/>
    <property type="molecule type" value="Genomic_DNA"/>
</dbReference>
<dbReference type="AlphaFoldDB" id="A0A251Q6P1"/>
<protein>
    <submittedName>
        <fullName evidence="2">Uncharacterized protein</fullName>
    </submittedName>
</protein>
<keyword evidence="1" id="KW-0812">Transmembrane</keyword>
<sequence>MFRKEQADHQTDNTRKVMFVYNFVDAFFWDYFVLYCLRSIHLLFTMHTHQ</sequence>
<organism evidence="2 3">
    <name type="scientific">Prunus persica</name>
    <name type="common">Peach</name>
    <name type="synonym">Amygdalus persica</name>
    <dbReference type="NCBI Taxonomy" id="3760"/>
    <lineage>
        <taxon>Eukaryota</taxon>
        <taxon>Viridiplantae</taxon>
        <taxon>Streptophyta</taxon>
        <taxon>Embryophyta</taxon>
        <taxon>Tracheophyta</taxon>
        <taxon>Spermatophyta</taxon>
        <taxon>Magnoliopsida</taxon>
        <taxon>eudicotyledons</taxon>
        <taxon>Gunneridae</taxon>
        <taxon>Pentapetalae</taxon>
        <taxon>rosids</taxon>
        <taxon>fabids</taxon>
        <taxon>Rosales</taxon>
        <taxon>Rosaceae</taxon>
        <taxon>Amygdaloideae</taxon>
        <taxon>Amygdaleae</taxon>
        <taxon>Prunus</taxon>
    </lineage>
</organism>
<keyword evidence="3" id="KW-1185">Reference proteome</keyword>
<evidence type="ECO:0000256" key="1">
    <source>
        <dbReference type="SAM" id="Phobius"/>
    </source>
</evidence>
<keyword evidence="1" id="KW-0472">Membrane</keyword>
<evidence type="ECO:0000313" key="2">
    <source>
        <dbReference type="EMBL" id="ONI19422.1"/>
    </source>
</evidence>
<proteinExistence type="predicted"/>
<gene>
    <name evidence="2" type="ORF">PRUPE_3G279100</name>
</gene>